<feature type="transmembrane region" description="Helical" evidence="15">
    <location>
        <begin position="181"/>
        <end position="209"/>
    </location>
</feature>
<keyword evidence="8 16" id="KW-0732">Signal</keyword>
<keyword evidence="9 15" id="KW-1133">Transmembrane helix</keyword>
<dbReference type="Proteomes" id="UP001152087">
    <property type="component" value="Unassembled WGS sequence"/>
</dbReference>
<evidence type="ECO:0000259" key="17">
    <source>
        <dbReference type="PROSITE" id="PS52012"/>
    </source>
</evidence>
<keyword evidence="19" id="KW-1185">Reference proteome</keyword>
<evidence type="ECO:0000256" key="4">
    <source>
        <dbReference type="ARBA" id="ARBA00010031"/>
    </source>
</evidence>
<feature type="disulfide bond" evidence="14">
    <location>
        <begin position="64"/>
        <end position="97"/>
    </location>
</feature>
<name>A0A9W8QVA2_9HYPO</name>
<dbReference type="PANTHER" id="PTHR33048:SF143">
    <property type="entry name" value="EXTRACELLULAR MEMBRANE PROTEIN CFEM DOMAIN-CONTAINING PROTEIN-RELATED"/>
    <property type="match status" value="1"/>
</dbReference>
<dbReference type="GO" id="GO:0005576">
    <property type="term" value="C:extracellular region"/>
    <property type="evidence" value="ECO:0007669"/>
    <property type="project" value="UniProtKB-SubCell"/>
</dbReference>
<feature type="transmembrane region" description="Helical" evidence="15">
    <location>
        <begin position="267"/>
        <end position="292"/>
    </location>
</feature>
<evidence type="ECO:0000256" key="16">
    <source>
        <dbReference type="SAM" id="SignalP"/>
    </source>
</evidence>
<keyword evidence="5" id="KW-0964">Secreted</keyword>
<comment type="caution">
    <text evidence="18">The sequence shown here is derived from an EMBL/GenBank/DDBJ whole genome shotgun (WGS) entry which is preliminary data.</text>
</comment>
<keyword evidence="6" id="KW-0325">Glycoprotein</keyword>
<evidence type="ECO:0000256" key="12">
    <source>
        <dbReference type="ARBA" id="ARBA00023288"/>
    </source>
</evidence>
<sequence length="455" mass="49313">MRSFKYTCAIFGPCLLALCHAAAVGGSMSLAEGEAALPDCARPCVQTAIAQSSCSVSVAAECLCGDDTFNNVATACIQLSCTVKESLTAKNITSLTCGVTPTSDGSLIPLYSVFIGLAAIAVTLRIAARVLTRAYFWWDDLANLFGFIGSALFTAVSIYSIQHGQSTEIWFVSFENVTLVLRLFFAEMILYTTTRFFVRASIILFYLRIFPPRSDNKLGRILQFTMVLNAVYNVSFLFAVIFQCNPISHFWTQWEGMTEGHCGNSAVLVWVGASTGIVFDLWLLALPFPRLLALNLSWKKKMMGGVMFFVGVAVMIISLIRLKTIEEFTSSNPTKRIAQLCLWSGLELDVGVICPCLPSFRLLLRRLWPTVMGTSGRYEMDPVSHPTGVTRSGIQRSLGAGVELGDGGIMVENTIAIKYASTDSVDGDGRSCASVTGLVEGRVSAEAEAGGSTIR</sequence>
<protein>
    <recommendedName>
        <fullName evidence="17">CFEM domain-containing protein</fullName>
    </recommendedName>
</protein>
<feature type="signal peptide" evidence="16">
    <location>
        <begin position="1"/>
        <end position="21"/>
    </location>
</feature>
<keyword evidence="10 15" id="KW-0472">Membrane</keyword>
<organism evidence="18 19">
    <name type="scientific">Fusarium falciforme</name>
    <dbReference type="NCBI Taxonomy" id="195108"/>
    <lineage>
        <taxon>Eukaryota</taxon>
        <taxon>Fungi</taxon>
        <taxon>Dikarya</taxon>
        <taxon>Ascomycota</taxon>
        <taxon>Pezizomycotina</taxon>
        <taxon>Sordariomycetes</taxon>
        <taxon>Hypocreomycetidae</taxon>
        <taxon>Hypocreales</taxon>
        <taxon>Nectriaceae</taxon>
        <taxon>Fusarium</taxon>
        <taxon>Fusarium solani species complex</taxon>
    </lineage>
</organism>
<feature type="domain" description="CFEM" evidence="17">
    <location>
        <begin position="12"/>
        <end position="123"/>
    </location>
</feature>
<feature type="transmembrane region" description="Helical" evidence="15">
    <location>
        <begin position="304"/>
        <end position="322"/>
    </location>
</feature>
<dbReference type="Pfam" id="PF05730">
    <property type="entry name" value="CFEM"/>
    <property type="match status" value="1"/>
</dbReference>
<evidence type="ECO:0000256" key="1">
    <source>
        <dbReference type="ARBA" id="ARBA00004141"/>
    </source>
</evidence>
<dbReference type="Pfam" id="PF20684">
    <property type="entry name" value="Fung_rhodopsin"/>
    <property type="match status" value="1"/>
</dbReference>
<dbReference type="PROSITE" id="PS52012">
    <property type="entry name" value="CFEM"/>
    <property type="match status" value="1"/>
</dbReference>
<comment type="subcellular location">
    <subcellularLocation>
        <location evidence="2">Membrane</location>
        <topology evidence="2">Lipid-anchor</topology>
        <topology evidence="2">GPI-anchor</topology>
    </subcellularLocation>
    <subcellularLocation>
        <location evidence="1">Membrane</location>
        <topology evidence="1">Multi-pass membrane protein</topology>
    </subcellularLocation>
    <subcellularLocation>
        <location evidence="3">Secreted</location>
    </subcellularLocation>
</comment>
<dbReference type="PANTHER" id="PTHR33048">
    <property type="entry name" value="PTH11-LIKE INTEGRAL MEMBRANE PROTEIN (AFU_ORTHOLOGUE AFUA_5G11245)"/>
    <property type="match status" value="1"/>
</dbReference>
<keyword evidence="11 14" id="KW-1015">Disulfide bond</keyword>
<dbReference type="InterPro" id="IPR008427">
    <property type="entry name" value="Extracellular_membr_CFEM_dom"/>
</dbReference>
<proteinExistence type="inferred from homology"/>
<feature type="transmembrane region" description="Helical" evidence="15">
    <location>
        <begin position="140"/>
        <end position="161"/>
    </location>
</feature>
<dbReference type="InterPro" id="IPR052337">
    <property type="entry name" value="SAT4-like"/>
</dbReference>
<comment type="similarity">
    <text evidence="13">Belongs to the SAT4 family.</text>
</comment>
<dbReference type="AlphaFoldDB" id="A0A9W8QVA2"/>
<evidence type="ECO:0000256" key="10">
    <source>
        <dbReference type="ARBA" id="ARBA00023136"/>
    </source>
</evidence>
<dbReference type="GO" id="GO:0098552">
    <property type="term" value="C:side of membrane"/>
    <property type="evidence" value="ECO:0007669"/>
    <property type="project" value="UniProtKB-KW"/>
</dbReference>
<evidence type="ECO:0000256" key="8">
    <source>
        <dbReference type="ARBA" id="ARBA00022729"/>
    </source>
</evidence>
<feature type="chain" id="PRO_5040966152" description="CFEM domain-containing protein" evidence="16">
    <location>
        <begin position="22"/>
        <end position="455"/>
    </location>
</feature>
<evidence type="ECO:0000256" key="9">
    <source>
        <dbReference type="ARBA" id="ARBA00022989"/>
    </source>
</evidence>
<dbReference type="InterPro" id="IPR049326">
    <property type="entry name" value="Rhodopsin_dom_fungi"/>
</dbReference>
<evidence type="ECO:0000256" key="15">
    <source>
        <dbReference type="SAM" id="Phobius"/>
    </source>
</evidence>
<gene>
    <name evidence="18" type="ORF">NW755_013876</name>
</gene>
<evidence type="ECO:0000313" key="19">
    <source>
        <dbReference type="Proteomes" id="UP001152087"/>
    </source>
</evidence>
<keyword evidence="7 15" id="KW-0812">Transmembrane</keyword>
<dbReference type="EMBL" id="JAOQAV010000108">
    <property type="protein sequence ID" value="KAJ4177390.1"/>
    <property type="molecule type" value="Genomic_DNA"/>
</dbReference>
<evidence type="ECO:0000256" key="13">
    <source>
        <dbReference type="ARBA" id="ARBA00038359"/>
    </source>
</evidence>
<evidence type="ECO:0000256" key="14">
    <source>
        <dbReference type="PROSITE-ProRule" id="PRU01356"/>
    </source>
</evidence>
<evidence type="ECO:0000256" key="7">
    <source>
        <dbReference type="ARBA" id="ARBA00022692"/>
    </source>
</evidence>
<evidence type="ECO:0000256" key="11">
    <source>
        <dbReference type="ARBA" id="ARBA00023157"/>
    </source>
</evidence>
<keyword evidence="12" id="KW-0449">Lipoprotein</keyword>
<evidence type="ECO:0000256" key="2">
    <source>
        <dbReference type="ARBA" id="ARBA00004589"/>
    </source>
</evidence>
<comment type="caution">
    <text evidence="14">Lacks conserved residue(s) required for the propagation of feature annotation.</text>
</comment>
<feature type="transmembrane region" description="Helical" evidence="15">
    <location>
        <begin position="108"/>
        <end position="128"/>
    </location>
</feature>
<feature type="transmembrane region" description="Helical" evidence="15">
    <location>
        <begin position="221"/>
        <end position="242"/>
    </location>
</feature>
<evidence type="ECO:0000256" key="3">
    <source>
        <dbReference type="ARBA" id="ARBA00004613"/>
    </source>
</evidence>
<keyword evidence="6" id="KW-0336">GPI-anchor</keyword>
<evidence type="ECO:0000313" key="18">
    <source>
        <dbReference type="EMBL" id="KAJ4177390.1"/>
    </source>
</evidence>
<reference evidence="18" key="1">
    <citation type="submission" date="2022-09" db="EMBL/GenBank/DDBJ databases">
        <title>Fusarium specimens isolated from Avocado Roots.</title>
        <authorList>
            <person name="Stajich J."/>
            <person name="Roper C."/>
            <person name="Heimlech-Rivalta G."/>
        </authorList>
    </citation>
    <scope>NUCLEOTIDE SEQUENCE</scope>
    <source>
        <strain evidence="18">A02</strain>
    </source>
</reference>
<evidence type="ECO:0000256" key="6">
    <source>
        <dbReference type="ARBA" id="ARBA00022622"/>
    </source>
</evidence>
<comment type="similarity">
    <text evidence="4">Belongs to the RBT5 family.</text>
</comment>
<accession>A0A9W8QVA2</accession>
<evidence type="ECO:0000256" key="5">
    <source>
        <dbReference type="ARBA" id="ARBA00022525"/>
    </source>
</evidence>